<evidence type="ECO:0000313" key="6">
    <source>
        <dbReference type="EMBL" id="KAL0569253.1"/>
    </source>
</evidence>
<keyword evidence="1" id="KW-0479">Metal-binding</keyword>
<name>A0ABR3F208_9AGAR</name>
<evidence type="ECO:0000256" key="4">
    <source>
        <dbReference type="PROSITE-ProRule" id="PRU00134"/>
    </source>
</evidence>
<organism evidence="6 7">
    <name type="scientific">Marasmius crinis-equi</name>
    <dbReference type="NCBI Taxonomy" id="585013"/>
    <lineage>
        <taxon>Eukaryota</taxon>
        <taxon>Fungi</taxon>
        <taxon>Dikarya</taxon>
        <taxon>Basidiomycota</taxon>
        <taxon>Agaricomycotina</taxon>
        <taxon>Agaricomycetes</taxon>
        <taxon>Agaricomycetidae</taxon>
        <taxon>Agaricales</taxon>
        <taxon>Marasmiineae</taxon>
        <taxon>Marasmiaceae</taxon>
        <taxon>Marasmius</taxon>
    </lineage>
</organism>
<dbReference type="Gene3D" id="6.10.140.2220">
    <property type="match status" value="1"/>
</dbReference>
<dbReference type="InterPro" id="IPR002893">
    <property type="entry name" value="Znf_MYND"/>
</dbReference>
<sequence>MASAASSESCLRQPRVEIMEKHPASITAIDCLRRSRIPDAASFNLSYPGADVNSVIVAIVALVEHLDGPSPSVAIANIEKYWSSVIHPWVVFLLRQICREPSPPKGVDAFETILATMPPLLALPSSYPEDTHPTSHSSDSAIRPLVAQIWLQTVERYHTSWGPWSGLMTNMAESWPAFVAPLGYPNDSNLGYIFLRHLKRLTKGIATLPTSLVTDLADFLCVISLDGDIQESSLGRPSLRGAVVPALVRVISGVICKRKISRSAGDRNNERVAARRLVHVAAHLLLLVVDDPNSVAKALGAGILKAVINAPGWVFTESDSASCATLFRLVLDNISIFLAWPLVLRHFLKAGKRIPVLGRLEMKLKAKNESIWEAWERTKAKANELGGFRRELKEQVSPLCNYDQCPGTKVETKPDYLHCTGCFRAIYCSAGCQKSHWKSGHREFCINLKVNEESDSGDMARARLTGREIQFFRACQRKYVLQSIFELLKLAGTKENLVFLFNFDSRELPTLKDFKTLFRDQLHTLASDERWKGSLAALTERCRLASNDETIIATTFPKSHHDIWLVVSGIEFGSLTSTENSFCGE</sequence>
<dbReference type="Proteomes" id="UP001465976">
    <property type="component" value="Unassembled WGS sequence"/>
</dbReference>
<comment type="caution">
    <text evidence="6">The sequence shown here is derived from an EMBL/GenBank/DDBJ whole genome shotgun (WGS) entry which is preliminary data.</text>
</comment>
<gene>
    <name evidence="6" type="ORF">V5O48_012718</name>
</gene>
<keyword evidence="7" id="KW-1185">Reference proteome</keyword>
<dbReference type="EMBL" id="JBAHYK010001158">
    <property type="protein sequence ID" value="KAL0569253.1"/>
    <property type="molecule type" value="Genomic_DNA"/>
</dbReference>
<evidence type="ECO:0000313" key="7">
    <source>
        <dbReference type="Proteomes" id="UP001465976"/>
    </source>
</evidence>
<keyword evidence="3" id="KW-0862">Zinc</keyword>
<proteinExistence type="predicted"/>
<reference evidence="6 7" key="1">
    <citation type="submission" date="2024-02" db="EMBL/GenBank/DDBJ databases">
        <title>A draft genome for the cacao thread blight pathogen Marasmius crinis-equi.</title>
        <authorList>
            <person name="Cohen S.P."/>
            <person name="Baruah I.K."/>
            <person name="Amoako-Attah I."/>
            <person name="Bukari Y."/>
            <person name="Meinhardt L.W."/>
            <person name="Bailey B.A."/>
        </authorList>
    </citation>
    <scope>NUCLEOTIDE SEQUENCE [LARGE SCALE GENOMIC DNA]</scope>
    <source>
        <strain evidence="6 7">GH-76</strain>
    </source>
</reference>
<dbReference type="Pfam" id="PF01753">
    <property type="entry name" value="zf-MYND"/>
    <property type="match status" value="1"/>
</dbReference>
<evidence type="ECO:0000259" key="5">
    <source>
        <dbReference type="PROSITE" id="PS50865"/>
    </source>
</evidence>
<evidence type="ECO:0000256" key="2">
    <source>
        <dbReference type="ARBA" id="ARBA00022771"/>
    </source>
</evidence>
<keyword evidence="2 4" id="KW-0863">Zinc-finger</keyword>
<dbReference type="SUPFAM" id="SSF144232">
    <property type="entry name" value="HIT/MYND zinc finger-like"/>
    <property type="match status" value="1"/>
</dbReference>
<accession>A0ABR3F208</accession>
<feature type="domain" description="MYND-type" evidence="5">
    <location>
        <begin position="402"/>
        <end position="445"/>
    </location>
</feature>
<protein>
    <recommendedName>
        <fullName evidence="5">MYND-type domain-containing protein</fullName>
    </recommendedName>
</protein>
<dbReference type="PROSITE" id="PS50865">
    <property type="entry name" value="ZF_MYND_2"/>
    <property type="match status" value="1"/>
</dbReference>
<evidence type="ECO:0000256" key="3">
    <source>
        <dbReference type="ARBA" id="ARBA00022833"/>
    </source>
</evidence>
<evidence type="ECO:0000256" key="1">
    <source>
        <dbReference type="ARBA" id="ARBA00022723"/>
    </source>
</evidence>